<comment type="caution">
    <text evidence="1">The sequence shown here is derived from an EMBL/GenBank/DDBJ whole genome shotgun (WGS) entry which is preliminary data.</text>
</comment>
<gene>
    <name evidence="1" type="ORF">M9458_027511</name>
</gene>
<protein>
    <submittedName>
        <fullName evidence="1">Uncharacterized protein</fullName>
    </submittedName>
</protein>
<reference evidence="1 2" key="1">
    <citation type="submission" date="2024-05" db="EMBL/GenBank/DDBJ databases">
        <title>Genome sequencing and assembly of Indian major carp, Cirrhinus mrigala (Hamilton, 1822).</title>
        <authorList>
            <person name="Mohindra V."/>
            <person name="Chowdhury L.M."/>
            <person name="Lal K."/>
            <person name="Jena J.K."/>
        </authorList>
    </citation>
    <scope>NUCLEOTIDE SEQUENCE [LARGE SCALE GENOMIC DNA]</scope>
    <source>
        <strain evidence="1">CM1030</strain>
        <tissue evidence="1">Blood</tissue>
    </source>
</reference>
<proteinExistence type="predicted"/>
<dbReference type="AlphaFoldDB" id="A0ABD0PXX6"/>
<dbReference type="Proteomes" id="UP001529510">
    <property type="component" value="Unassembled WGS sequence"/>
</dbReference>
<dbReference type="EMBL" id="JAMKFB020000013">
    <property type="protein sequence ID" value="KAL0178617.1"/>
    <property type="molecule type" value="Genomic_DNA"/>
</dbReference>
<evidence type="ECO:0000313" key="2">
    <source>
        <dbReference type="Proteomes" id="UP001529510"/>
    </source>
</evidence>
<name>A0ABD0PXX6_CIRMR</name>
<organism evidence="1 2">
    <name type="scientific">Cirrhinus mrigala</name>
    <name type="common">Mrigala</name>
    <dbReference type="NCBI Taxonomy" id="683832"/>
    <lineage>
        <taxon>Eukaryota</taxon>
        <taxon>Metazoa</taxon>
        <taxon>Chordata</taxon>
        <taxon>Craniata</taxon>
        <taxon>Vertebrata</taxon>
        <taxon>Euteleostomi</taxon>
        <taxon>Actinopterygii</taxon>
        <taxon>Neopterygii</taxon>
        <taxon>Teleostei</taxon>
        <taxon>Ostariophysi</taxon>
        <taxon>Cypriniformes</taxon>
        <taxon>Cyprinidae</taxon>
        <taxon>Labeoninae</taxon>
        <taxon>Labeonini</taxon>
        <taxon>Cirrhinus</taxon>
    </lineage>
</organism>
<sequence length="58" mass="6846">MRDPCRTPSHMVILIPVGCRTYFRLYRRLCFYISTRTSKSLTLTGMKDKGLHLPTERK</sequence>
<keyword evidence="2" id="KW-1185">Reference proteome</keyword>
<evidence type="ECO:0000313" key="1">
    <source>
        <dbReference type="EMBL" id="KAL0178617.1"/>
    </source>
</evidence>
<accession>A0ABD0PXX6</accession>
<feature type="non-terminal residue" evidence="1">
    <location>
        <position position="58"/>
    </location>
</feature>